<dbReference type="AlphaFoldDB" id="W1X6L0"/>
<evidence type="ECO:0000313" key="1">
    <source>
        <dbReference type="EMBL" id="ETJ24394.1"/>
    </source>
</evidence>
<feature type="non-terminal residue" evidence="1">
    <location>
        <position position="1"/>
    </location>
</feature>
<gene>
    <name evidence="1" type="ORF">Q604_UNBC18026G0001</name>
</gene>
<comment type="caution">
    <text evidence="1">The sequence shown here is derived from an EMBL/GenBank/DDBJ whole genome shotgun (WGS) entry which is preliminary data.</text>
</comment>
<accession>W1X6L0</accession>
<reference evidence="1" key="1">
    <citation type="submission" date="2013-12" db="EMBL/GenBank/DDBJ databases">
        <title>A Varibaculum cambriense genome reconstructed from a premature infant gut community with otherwise low bacterial novelty that shifts toward anaerobic metabolism during the third week of life.</title>
        <authorList>
            <person name="Brown C.T."/>
            <person name="Sharon I."/>
            <person name="Thomas B.C."/>
            <person name="Castelle C.J."/>
            <person name="Morowitz M.J."/>
            <person name="Banfield J.F."/>
        </authorList>
    </citation>
    <scope>NUCLEOTIDE SEQUENCE</scope>
</reference>
<sequence>EFSTEDIYSFLEEAYANKKDYLNYYENEDS</sequence>
<name>W1X6L0_9ZZZZ</name>
<protein>
    <submittedName>
        <fullName evidence="1">Uncharacterized protein</fullName>
    </submittedName>
</protein>
<proteinExistence type="predicted"/>
<dbReference type="EMBL" id="AZMM01018026">
    <property type="protein sequence ID" value="ETJ24394.1"/>
    <property type="molecule type" value="Genomic_DNA"/>
</dbReference>
<organism evidence="1">
    <name type="scientific">human gut metagenome</name>
    <dbReference type="NCBI Taxonomy" id="408170"/>
    <lineage>
        <taxon>unclassified sequences</taxon>
        <taxon>metagenomes</taxon>
        <taxon>organismal metagenomes</taxon>
    </lineage>
</organism>